<evidence type="ECO:0000256" key="10">
    <source>
        <dbReference type="ARBA" id="ARBA00023237"/>
    </source>
</evidence>
<organism evidence="13 14">
    <name type="scientific">Caballeronia mineralivorans PML1(12)</name>
    <dbReference type="NCBI Taxonomy" id="908627"/>
    <lineage>
        <taxon>Bacteria</taxon>
        <taxon>Pseudomonadati</taxon>
        <taxon>Pseudomonadota</taxon>
        <taxon>Betaproteobacteria</taxon>
        <taxon>Burkholderiales</taxon>
        <taxon>Burkholderiaceae</taxon>
        <taxon>Caballeronia</taxon>
    </lineage>
</organism>
<accession>A0A0J1CZ04</accession>
<keyword evidence="3" id="KW-0813">Transport</keyword>
<evidence type="ECO:0000256" key="11">
    <source>
        <dbReference type="SAM" id="SignalP"/>
    </source>
</evidence>
<dbReference type="SUPFAM" id="SSF56935">
    <property type="entry name" value="Porins"/>
    <property type="match status" value="1"/>
</dbReference>
<evidence type="ECO:0000256" key="2">
    <source>
        <dbReference type="ARBA" id="ARBA00011233"/>
    </source>
</evidence>
<evidence type="ECO:0000256" key="8">
    <source>
        <dbReference type="ARBA" id="ARBA00023114"/>
    </source>
</evidence>
<name>A0A0J1CZ04_9BURK</name>
<evidence type="ECO:0000256" key="4">
    <source>
        <dbReference type="ARBA" id="ARBA00022452"/>
    </source>
</evidence>
<reference evidence="13 14" key="1">
    <citation type="journal article" date="2015" name="Genome Announc.">
        <title>Draft Genome Sequence of Burkholderia sp. Strain PML1(12), an Ectomycorrhizosphere-Inhabiting Bacterium with Effective Mineral-Weathering Ability.</title>
        <authorList>
            <person name="Uroz S."/>
            <person name="Oger P."/>
        </authorList>
    </citation>
    <scope>NUCLEOTIDE SEQUENCE [LARGE SCALE GENOMIC DNA]</scope>
    <source>
        <strain evidence="14">PML1(12)</strain>
    </source>
</reference>
<sequence>MLKKIVAIIPIMATASIAQAQSAVTLYGIVEDGVDIVSNVQGNHLYQLASGVTAGSRWGVRGSEDLGGGLSSIFRLESGFDLNSGRLGGGLAFSRNAYVGIQSEQAGTVTLGRQWDSVVDFVEPYTLNGNIGGYYFAHPNDMDNTDNGFPISNAIKYRSPTIAGFTFGGLYSLGGIAGQFSNNSTFSAGATYAAGPVSAGVGYLRINDPGVSTQGYQNYPGFTNAVYGDFLAAARAQKVLGVGASYQVLASLRLLADFTNTIFQQGSAGHDATFQNYELSGLFNPTPAVTIGAGYTYTTGRDHATGGQPKYNQFNLTAEYALSKRTSVYVLGVFQKAAGDAQVAQIAGFNPSGNQKQAVGRVGIRSSF</sequence>
<gene>
    <name evidence="13" type="ORF">EOS_12800</name>
</gene>
<proteinExistence type="predicted"/>
<dbReference type="PRINTS" id="PR00182">
    <property type="entry name" value="ECOLNEIPORIN"/>
</dbReference>
<keyword evidence="14" id="KW-1185">Reference proteome</keyword>
<keyword evidence="8" id="KW-0626">Porin</keyword>
<keyword evidence="10" id="KW-0998">Cell outer membrane</keyword>
<evidence type="ECO:0000256" key="1">
    <source>
        <dbReference type="ARBA" id="ARBA00004571"/>
    </source>
</evidence>
<evidence type="ECO:0000256" key="7">
    <source>
        <dbReference type="ARBA" id="ARBA00023065"/>
    </source>
</evidence>
<dbReference type="GO" id="GO:0015288">
    <property type="term" value="F:porin activity"/>
    <property type="evidence" value="ECO:0007669"/>
    <property type="project" value="UniProtKB-KW"/>
</dbReference>
<feature type="domain" description="Porin" evidence="12">
    <location>
        <begin position="11"/>
        <end position="330"/>
    </location>
</feature>
<dbReference type="PANTHER" id="PTHR34501">
    <property type="entry name" value="PROTEIN YDDL-RELATED"/>
    <property type="match status" value="1"/>
</dbReference>
<dbReference type="InterPro" id="IPR023614">
    <property type="entry name" value="Porin_dom_sf"/>
</dbReference>
<evidence type="ECO:0000259" key="12">
    <source>
        <dbReference type="Pfam" id="PF13609"/>
    </source>
</evidence>
<dbReference type="InterPro" id="IPR050298">
    <property type="entry name" value="Gram-neg_bact_OMP"/>
</dbReference>
<keyword evidence="9" id="KW-0472">Membrane</keyword>
<dbReference type="Proteomes" id="UP000035963">
    <property type="component" value="Unassembled WGS sequence"/>
</dbReference>
<feature type="signal peptide" evidence="11">
    <location>
        <begin position="1"/>
        <end position="20"/>
    </location>
</feature>
<dbReference type="InterPro" id="IPR033900">
    <property type="entry name" value="Gram_neg_porin_domain"/>
</dbReference>
<dbReference type="Gene3D" id="2.40.160.10">
    <property type="entry name" value="Porin"/>
    <property type="match status" value="1"/>
</dbReference>
<evidence type="ECO:0000256" key="9">
    <source>
        <dbReference type="ARBA" id="ARBA00023136"/>
    </source>
</evidence>
<protein>
    <submittedName>
        <fullName evidence="13">Porin</fullName>
    </submittedName>
</protein>
<dbReference type="PATRIC" id="fig|908627.4.peg.2848"/>
<keyword evidence="4" id="KW-1134">Transmembrane beta strand</keyword>
<evidence type="ECO:0000256" key="3">
    <source>
        <dbReference type="ARBA" id="ARBA00022448"/>
    </source>
</evidence>
<dbReference type="GO" id="GO:0034220">
    <property type="term" value="P:monoatomic ion transmembrane transport"/>
    <property type="evidence" value="ECO:0007669"/>
    <property type="project" value="InterPro"/>
</dbReference>
<evidence type="ECO:0000256" key="6">
    <source>
        <dbReference type="ARBA" id="ARBA00022729"/>
    </source>
</evidence>
<dbReference type="PANTHER" id="PTHR34501:SF9">
    <property type="entry name" value="MAJOR OUTER MEMBRANE PROTEIN P.IA"/>
    <property type="match status" value="1"/>
</dbReference>
<comment type="caution">
    <text evidence="13">The sequence shown here is derived from an EMBL/GenBank/DDBJ whole genome shotgun (WGS) entry which is preliminary data.</text>
</comment>
<comment type="subunit">
    <text evidence="2">Homotrimer.</text>
</comment>
<keyword evidence="5" id="KW-0812">Transmembrane</keyword>
<dbReference type="InterPro" id="IPR002299">
    <property type="entry name" value="Porin_Neis"/>
</dbReference>
<feature type="chain" id="PRO_5005250031" evidence="11">
    <location>
        <begin position="21"/>
        <end position="368"/>
    </location>
</feature>
<dbReference type="GO" id="GO:0009279">
    <property type="term" value="C:cell outer membrane"/>
    <property type="evidence" value="ECO:0007669"/>
    <property type="project" value="UniProtKB-SubCell"/>
</dbReference>
<dbReference type="Pfam" id="PF13609">
    <property type="entry name" value="Porin_4"/>
    <property type="match status" value="1"/>
</dbReference>
<dbReference type="PRINTS" id="PR00184">
    <property type="entry name" value="NEISSPPORIN"/>
</dbReference>
<dbReference type="RefSeq" id="WP_047847016.1">
    <property type="nucleotide sequence ID" value="NZ_AEJF01000085.1"/>
</dbReference>
<dbReference type="EMBL" id="AEJF01000085">
    <property type="protein sequence ID" value="KLU25759.1"/>
    <property type="molecule type" value="Genomic_DNA"/>
</dbReference>
<dbReference type="InterPro" id="IPR001702">
    <property type="entry name" value="Porin_Gram-ve"/>
</dbReference>
<dbReference type="AlphaFoldDB" id="A0A0J1CZ04"/>
<evidence type="ECO:0000313" key="14">
    <source>
        <dbReference type="Proteomes" id="UP000035963"/>
    </source>
</evidence>
<keyword evidence="7" id="KW-0406">Ion transport</keyword>
<evidence type="ECO:0000313" key="13">
    <source>
        <dbReference type="EMBL" id="KLU25759.1"/>
    </source>
</evidence>
<keyword evidence="6 11" id="KW-0732">Signal</keyword>
<dbReference type="CDD" id="cd00342">
    <property type="entry name" value="gram_neg_porins"/>
    <property type="match status" value="1"/>
</dbReference>
<evidence type="ECO:0000256" key="5">
    <source>
        <dbReference type="ARBA" id="ARBA00022692"/>
    </source>
</evidence>
<comment type="subcellular location">
    <subcellularLocation>
        <location evidence="1">Cell outer membrane</location>
        <topology evidence="1">Multi-pass membrane protein</topology>
    </subcellularLocation>
</comment>
<dbReference type="GO" id="GO:0046930">
    <property type="term" value="C:pore complex"/>
    <property type="evidence" value="ECO:0007669"/>
    <property type="project" value="UniProtKB-KW"/>
</dbReference>